<evidence type="ECO:0000256" key="1">
    <source>
        <dbReference type="SAM" id="MobiDB-lite"/>
    </source>
</evidence>
<dbReference type="RefSeq" id="WP_116241957.1">
    <property type="nucleotide sequence ID" value="NZ_QUAB01000040.1"/>
</dbReference>
<feature type="region of interest" description="Disordered" evidence="1">
    <location>
        <begin position="34"/>
        <end position="76"/>
    </location>
</feature>
<gene>
    <name evidence="2" type="ORF">DY023_08740</name>
</gene>
<feature type="compositionally biased region" description="Basic residues" evidence="1">
    <location>
        <begin position="43"/>
        <end position="56"/>
    </location>
</feature>
<evidence type="ECO:0000313" key="2">
    <source>
        <dbReference type="EMBL" id="REJ05673.1"/>
    </source>
</evidence>
<evidence type="ECO:0000313" key="3">
    <source>
        <dbReference type="Proteomes" id="UP000262172"/>
    </source>
</evidence>
<sequence>MFEHPYFTQTIFAIENEQLNRAAERRRAIQERLEAQPAEKGTTRRTRAARSARRTVRGAASAARDVTPCANCPAAA</sequence>
<comment type="caution">
    <text evidence="2">The sequence shown here is derived from an EMBL/GenBank/DDBJ whole genome shotgun (WGS) entry which is preliminary data.</text>
</comment>
<accession>A0A371NTK5</accession>
<proteinExistence type="predicted"/>
<organism evidence="2 3">
    <name type="scientific">Microbacterium bovistercoris</name>
    <dbReference type="NCBI Taxonomy" id="2293570"/>
    <lineage>
        <taxon>Bacteria</taxon>
        <taxon>Bacillati</taxon>
        <taxon>Actinomycetota</taxon>
        <taxon>Actinomycetes</taxon>
        <taxon>Micrococcales</taxon>
        <taxon>Microbacteriaceae</taxon>
        <taxon>Microbacterium</taxon>
    </lineage>
</organism>
<dbReference type="EMBL" id="QUAB01000040">
    <property type="protein sequence ID" value="REJ05673.1"/>
    <property type="molecule type" value="Genomic_DNA"/>
</dbReference>
<protein>
    <submittedName>
        <fullName evidence="2">Uncharacterized protein</fullName>
    </submittedName>
</protein>
<reference evidence="2 3" key="1">
    <citation type="submission" date="2018-08" db="EMBL/GenBank/DDBJ databases">
        <title>Isolation, diversity and antifungal activity of Actinobacteria from cow dung.</title>
        <authorList>
            <person name="Ling L."/>
        </authorList>
    </citation>
    <scope>NUCLEOTIDE SEQUENCE [LARGE SCALE GENOMIC DNA]</scope>
    <source>
        <strain evidence="2 3">NEAU-LLE</strain>
    </source>
</reference>
<keyword evidence="3" id="KW-1185">Reference proteome</keyword>
<dbReference type="AlphaFoldDB" id="A0A371NTK5"/>
<name>A0A371NTK5_9MICO</name>
<dbReference type="Proteomes" id="UP000262172">
    <property type="component" value="Unassembled WGS sequence"/>
</dbReference>